<feature type="signal peptide" evidence="1">
    <location>
        <begin position="1"/>
        <end position="29"/>
    </location>
</feature>
<dbReference type="Gene3D" id="1.25.40.10">
    <property type="entry name" value="Tetratricopeptide repeat domain"/>
    <property type="match status" value="1"/>
</dbReference>
<dbReference type="InterPro" id="IPR024983">
    <property type="entry name" value="CHAT_dom"/>
</dbReference>
<evidence type="ECO:0000313" key="4">
    <source>
        <dbReference type="Proteomes" id="UP000247792"/>
    </source>
</evidence>
<accession>A0A318J6X5</accession>
<name>A0A318J6X5_9BURK</name>
<dbReference type="RefSeq" id="WP_110255781.1">
    <property type="nucleotide sequence ID" value="NZ_QJKB01000004.1"/>
</dbReference>
<dbReference type="PANTHER" id="PTHR10098:SF112">
    <property type="entry name" value="SLR0380 PROTEIN"/>
    <property type="match status" value="1"/>
</dbReference>
<proteinExistence type="predicted"/>
<dbReference type="EMBL" id="QJKB01000004">
    <property type="protein sequence ID" value="PXX43244.1"/>
    <property type="molecule type" value="Genomic_DNA"/>
</dbReference>
<dbReference type="InterPro" id="IPR011990">
    <property type="entry name" value="TPR-like_helical_dom_sf"/>
</dbReference>
<evidence type="ECO:0000256" key="1">
    <source>
        <dbReference type="SAM" id="SignalP"/>
    </source>
</evidence>
<keyword evidence="1" id="KW-0732">Signal</keyword>
<sequence>MTTNFAPAFKHMLKLGLFALCCVNPVAFASERSLEQGLRDCASGNYNQALISLQTAYAQAGTDSDKVRAASALAQSYRQTHQAARAEPYLRFAFEKADNKIDKAAYAIDFGNWQQQQGHIEQAAYYYDNALKLAGNDAAIAISAELNQHKLYAKKQPAAEQLKKLQTLWLRLQQAGNSTQAARYSLNLGAQAKALGAAGQALAFQAFEHARVVAAKQNQTRLQLEAIDQLVQLYEDARRFDDTLLLTDQALLVAQGLEAHDLLINIEWRHGRVLRQLAKADEAIAAYQRAVEHIEAIRADIPVEYQDGRSSFRETLEPVYLGLADLLLQTSDKLDVSQKNTQLRRARDVLELLKQTELQDYLGDRCAVDTARANRKSTIIASDTAILYPIILPDRLELLLETGKGMYRHSLPMSATKLRADVIDFGNTLKDNLSFQPQAKRLYQALLTPVDAELAQQDIRTLVIVPDGALRLLPFAALHDGQRFAIEKYAIAVVPALSLTNTDARSHQTSGFKTLLAGMSEPGAVVDKLPTAMVEQLLSASQQTGVINERQVARAVLTRSLRNIPKSADAVITGKLAQSATSKPGQHQQLQQMLALAGVDEEIRTLEKLTSSQTLLNAGFTVAAFSQKVKTGDYQIVHIASHGVFGGTADTTFVMAHDDVITMDNLQLFLRAGSLKSRELELLTLSACETAEGDDRAPLGLSGAALKARARSALGSLWPVSDDAATLLMGQFYRNLAEPATSKSQALQKAQLMLMKNNNFNHPFYWAPFIMVGSWL</sequence>
<feature type="domain" description="CHAT" evidence="2">
    <location>
        <begin position="436"/>
        <end position="774"/>
    </location>
</feature>
<dbReference type="Proteomes" id="UP000247792">
    <property type="component" value="Unassembled WGS sequence"/>
</dbReference>
<dbReference type="SUPFAM" id="SSF48452">
    <property type="entry name" value="TPR-like"/>
    <property type="match status" value="2"/>
</dbReference>
<dbReference type="AlphaFoldDB" id="A0A318J6X5"/>
<protein>
    <submittedName>
        <fullName evidence="3">CHAT domain-containing protein</fullName>
    </submittedName>
</protein>
<evidence type="ECO:0000259" key="2">
    <source>
        <dbReference type="Pfam" id="PF12770"/>
    </source>
</evidence>
<dbReference type="PANTHER" id="PTHR10098">
    <property type="entry name" value="RAPSYN-RELATED"/>
    <property type="match status" value="1"/>
</dbReference>
<feature type="chain" id="PRO_5016379289" evidence="1">
    <location>
        <begin position="30"/>
        <end position="776"/>
    </location>
</feature>
<keyword evidence="4" id="KW-1185">Reference proteome</keyword>
<organism evidence="3 4">
    <name type="scientific">Undibacterium pigrum</name>
    <dbReference type="NCBI Taxonomy" id="401470"/>
    <lineage>
        <taxon>Bacteria</taxon>
        <taxon>Pseudomonadati</taxon>
        <taxon>Pseudomonadota</taxon>
        <taxon>Betaproteobacteria</taxon>
        <taxon>Burkholderiales</taxon>
        <taxon>Oxalobacteraceae</taxon>
        <taxon>Undibacterium</taxon>
    </lineage>
</organism>
<dbReference type="Pfam" id="PF12770">
    <property type="entry name" value="CHAT"/>
    <property type="match status" value="1"/>
</dbReference>
<comment type="caution">
    <text evidence="3">The sequence shown here is derived from an EMBL/GenBank/DDBJ whole genome shotgun (WGS) entry which is preliminary data.</text>
</comment>
<dbReference type="OrthoDB" id="9771112at2"/>
<gene>
    <name evidence="3" type="ORF">DFR42_104245</name>
</gene>
<evidence type="ECO:0000313" key="3">
    <source>
        <dbReference type="EMBL" id="PXX43244.1"/>
    </source>
</evidence>
<reference evidence="3 4" key="1">
    <citation type="submission" date="2018-05" db="EMBL/GenBank/DDBJ databases">
        <title>Genomic Encyclopedia of Type Strains, Phase IV (KMG-IV): sequencing the most valuable type-strain genomes for metagenomic binning, comparative biology and taxonomic classification.</title>
        <authorList>
            <person name="Goeker M."/>
        </authorList>
    </citation>
    <scope>NUCLEOTIDE SEQUENCE [LARGE SCALE GENOMIC DNA]</scope>
    <source>
        <strain evidence="3 4">DSM 19792</strain>
    </source>
</reference>